<evidence type="ECO:0000256" key="9">
    <source>
        <dbReference type="SAM" id="MobiDB-lite"/>
    </source>
</evidence>
<evidence type="ECO:0000256" key="5">
    <source>
        <dbReference type="ARBA" id="ARBA00022777"/>
    </source>
</evidence>
<dbReference type="PROSITE" id="PS00108">
    <property type="entry name" value="PROTEIN_KINASE_ST"/>
    <property type="match status" value="1"/>
</dbReference>
<evidence type="ECO:0000313" key="11">
    <source>
        <dbReference type="EMBL" id="STC68898.1"/>
    </source>
</evidence>
<feature type="compositionally biased region" description="Basic residues" evidence="9">
    <location>
        <begin position="86"/>
        <end position="95"/>
    </location>
</feature>
<dbReference type="AlphaFoldDB" id="A0A376CMJ9"/>
<feature type="region of interest" description="Disordered" evidence="9">
    <location>
        <begin position="59"/>
        <end position="136"/>
    </location>
</feature>
<organism evidence="11 12">
    <name type="scientific">Corynebacterium pilosum</name>
    <dbReference type="NCBI Taxonomy" id="35756"/>
    <lineage>
        <taxon>Bacteria</taxon>
        <taxon>Bacillati</taxon>
        <taxon>Actinomycetota</taxon>
        <taxon>Actinomycetes</taxon>
        <taxon>Mycobacteriales</taxon>
        <taxon>Corynebacteriaceae</taxon>
        <taxon>Corynebacterium</taxon>
    </lineage>
</organism>
<dbReference type="Pfam" id="PF00069">
    <property type="entry name" value="Pkinase"/>
    <property type="match status" value="1"/>
</dbReference>
<reference evidence="11 12" key="1">
    <citation type="submission" date="2018-06" db="EMBL/GenBank/DDBJ databases">
        <authorList>
            <consortium name="Pathogen Informatics"/>
            <person name="Doyle S."/>
        </authorList>
    </citation>
    <scope>NUCLEOTIDE SEQUENCE [LARGE SCALE GENOMIC DNA]</scope>
    <source>
        <strain evidence="11 12">NCTC11862</strain>
    </source>
</reference>
<dbReference type="InterPro" id="IPR031636">
    <property type="entry name" value="PknG_TPR"/>
</dbReference>
<dbReference type="InterPro" id="IPR008271">
    <property type="entry name" value="Ser/Thr_kinase_AS"/>
</dbReference>
<evidence type="ECO:0000256" key="6">
    <source>
        <dbReference type="ARBA" id="ARBA00022840"/>
    </source>
</evidence>
<dbReference type="PROSITE" id="PS50011">
    <property type="entry name" value="PROTEIN_KINASE_DOM"/>
    <property type="match status" value="1"/>
</dbReference>
<dbReference type="FunFam" id="1.10.510.10:FF:000306">
    <property type="entry name" value="Serine/threonine protein kinase"/>
    <property type="match status" value="1"/>
</dbReference>
<evidence type="ECO:0000256" key="1">
    <source>
        <dbReference type="ARBA" id="ARBA00012513"/>
    </source>
</evidence>
<dbReference type="PANTHER" id="PTHR24363">
    <property type="entry name" value="SERINE/THREONINE PROTEIN KINASE"/>
    <property type="match status" value="1"/>
</dbReference>
<dbReference type="PANTHER" id="PTHR24363:SF0">
    <property type="entry name" value="SERINE_THREONINE KINASE LIKE DOMAIN CONTAINING 1"/>
    <property type="match status" value="1"/>
</dbReference>
<keyword evidence="4" id="KW-0547">Nucleotide-binding</keyword>
<dbReference type="EC" id="2.7.11.1" evidence="1"/>
<evidence type="ECO:0000256" key="7">
    <source>
        <dbReference type="ARBA" id="ARBA00047899"/>
    </source>
</evidence>
<dbReference type="CDD" id="cd14014">
    <property type="entry name" value="STKc_PknB_like"/>
    <property type="match status" value="1"/>
</dbReference>
<keyword evidence="3 11" id="KW-0808">Transferase</keyword>
<dbReference type="InterPro" id="IPR011990">
    <property type="entry name" value="TPR-like_helical_dom_sf"/>
</dbReference>
<dbReference type="InterPro" id="IPR000719">
    <property type="entry name" value="Prot_kinase_dom"/>
</dbReference>
<evidence type="ECO:0000256" key="4">
    <source>
        <dbReference type="ARBA" id="ARBA00022741"/>
    </source>
</evidence>
<dbReference type="InterPro" id="IPR011009">
    <property type="entry name" value="Kinase-like_dom_sf"/>
</dbReference>
<proteinExistence type="predicted"/>
<dbReference type="RefSeq" id="WP_018581040.1">
    <property type="nucleotide sequence ID" value="NZ_LDYD01000005.1"/>
</dbReference>
<feature type="region of interest" description="Disordered" evidence="9">
    <location>
        <begin position="1"/>
        <end position="23"/>
    </location>
</feature>
<feature type="domain" description="Protein kinase" evidence="10">
    <location>
        <begin position="144"/>
        <end position="389"/>
    </location>
</feature>
<dbReference type="Proteomes" id="UP000254467">
    <property type="component" value="Unassembled WGS sequence"/>
</dbReference>
<dbReference type="STRING" id="35756.GCA_001044155_01017"/>
<evidence type="ECO:0000256" key="8">
    <source>
        <dbReference type="ARBA" id="ARBA00048679"/>
    </source>
</evidence>
<dbReference type="Gene3D" id="1.25.40.10">
    <property type="entry name" value="Tetratricopeptide repeat domain"/>
    <property type="match status" value="2"/>
</dbReference>
<dbReference type="SMART" id="SM00220">
    <property type="entry name" value="S_TKc"/>
    <property type="match status" value="1"/>
</dbReference>
<comment type="catalytic activity">
    <reaction evidence="7">
        <text>L-threonyl-[protein] + ATP = O-phospho-L-threonyl-[protein] + ADP + H(+)</text>
        <dbReference type="Rhea" id="RHEA:46608"/>
        <dbReference type="Rhea" id="RHEA-COMP:11060"/>
        <dbReference type="Rhea" id="RHEA-COMP:11605"/>
        <dbReference type="ChEBI" id="CHEBI:15378"/>
        <dbReference type="ChEBI" id="CHEBI:30013"/>
        <dbReference type="ChEBI" id="CHEBI:30616"/>
        <dbReference type="ChEBI" id="CHEBI:61977"/>
        <dbReference type="ChEBI" id="CHEBI:456216"/>
        <dbReference type="EC" id="2.7.11.1"/>
    </reaction>
</comment>
<dbReference type="Gene3D" id="3.30.200.20">
    <property type="entry name" value="Phosphorylase Kinase, domain 1"/>
    <property type="match status" value="1"/>
</dbReference>
<dbReference type="Gene3D" id="1.10.510.10">
    <property type="entry name" value="Transferase(Phosphotransferase) domain 1"/>
    <property type="match status" value="1"/>
</dbReference>
<dbReference type="Pfam" id="PF16918">
    <property type="entry name" value="PknG_TPR"/>
    <property type="match status" value="1"/>
</dbReference>
<evidence type="ECO:0000313" key="12">
    <source>
        <dbReference type="Proteomes" id="UP000254467"/>
    </source>
</evidence>
<keyword evidence="5 11" id="KW-0418">Kinase</keyword>
<sequence>MNDTPTSGEEHGTEAVAFNPFADEEPGTAAVAFDPFADDDEDDEYDDLGDLSHLLKDLDSLRDSQAEQQQEDTSTRSRRQALSTFRSRRGTRRTSRTVADGMVELPWVPPTKPTDALKDPKKAQEDKGIPAPQLQPGDMVAGQYEVLGVIAHGGMGWIYLAEDHFVSERVVVLKGMQAEKSADETAAAEAEREFLADITHPGIVKIFNFIDDPRVPGGFIVMEFVGGPSLRVRRNASDKGVLPIDVAIAYILEVLPALDYLHSRGVVYNDLKPDNIIVTEDQVKLIDLGAVSGIGAYGFIYGTKGFQAPEVATEGPSIASDIYTIGRTLAALTVNLPQDNGIYQQGLPSPTTEPTFRRYLSFYRFLQRCCHPDPKRRFSSISELEPQLFGVLREVIALRDGITYPAQHSLFSPQRTTFGTKHLVFRTDQLLDGIDRTVEITAQEVVTALPTPLINREDVAAPMLSGSSYAEPQETLESLRQAMQTAEYERSDEIPFAVVRAMLELGLTMQARTWLASMSDQLSSNWRFQWYSGITELLLDDYSAAQEFFVRVLEILPGEAAPKLAIAAVDELMLQSQGMTGESLLDDATARATSGITSHLGTLDPQRFEDLTADWTHRTRDPMDLRFNAMRLYSLVWLTNPTTVSSAFGLARQLMAEGQVELAVMALDKVPQSSRHHRMAQLTSILNLIADDLTESRIRRAARRMDDIPANEPRFLQIKIAVLNAGLNFLRDAGVDSAASPNPLFEFDFTQNGLRYGLAYTLRQQARLSPYPRHRYALVDMANQVRPTTWF</sequence>
<evidence type="ECO:0000259" key="10">
    <source>
        <dbReference type="PROSITE" id="PS50011"/>
    </source>
</evidence>
<comment type="catalytic activity">
    <reaction evidence="8">
        <text>L-seryl-[protein] + ATP = O-phospho-L-seryl-[protein] + ADP + H(+)</text>
        <dbReference type="Rhea" id="RHEA:17989"/>
        <dbReference type="Rhea" id="RHEA-COMP:9863"/>
        <dbReference type="Rhea" id="RHEA-COMP:11604"/>
        <dbReference type="ChEBI" id="CHEBI:15378"/>
        <dbReference type="ChEBI" id="CHEBI:29999"/>
        <dbReference type="ChEBI" id="CHEBI:30616"/>
        <dbReference type="ChEBI" id="CHEBI:83421"/>
        <dbReference type="ChEBI" id="CHEBI:456216"/>
        <dbReference type="EC" id="2.7.11.1"/>
    </reaction>
</comment>
<keyword evidence="6" id="KW-0067">ATP-binding</keyword>
<dbReference type="GO" id="GO:0106310">
    <property type="term" value="F:protein serine kinase activity"/>
    <property type="evidence" value="ECO:0007669"/>
    <property type="project" value="RHEA"/>
</dbReference>
<evidence type="ECO:0000256" key="3">
    <source>
        <dbReference type="ARBA" id="ARBA00022679"/>
    </source>
</evidence>
<feature type="compositionally biased region" description="Basic and acidic residues" evidence="9">
    <location>
        <begin position="115"/>
        <end position="128"/>
    </location>
</feature>
<dbReference type="GO" id="GO:0004674">
    <property type="term" value="F:protein serine/threonine kinase activity"/>
    <property type="evidence" value="ECO:0007669"/>
    <property type="project" value="UniProtKB-KW"/>
</dbReference>
<dbReference type="SUPFAM" id="SSF56112">
    <property type="entry name" value="Protein kinase-like (PK-like)"/>
    <property type="match status" value="1"/>
</dbReference>
<keyword evidence="12" id="KW-1185">Reference proteome</keyword>
<name>A0A376CMJ9_9CORY</name>
<dbReference type="GO" id="GO:0005524">
    <property type="term" value="F:ATP binding"/>
    <property type="evidence" value="ECO:0007669"/>
    <property type="project" value="UniProtKB-KW"/>
</dbReference>
<gene>
    <name evidence="11" type="primary">pknG</name>
    <name evidence="11" type="ORF">NCTC11862_00674</name>
</gene>
<dbReference type="OrthoDB" id="137117at2"/>
<keyword evidence="2 11" id="KW-0723">Serine/threonine-protein kinase</keyword>
<evidence type="ECO:0000256" key="2">
    <source>
        <dbReference type="ARBA" id="ARBA00022527"/>
    </source>
</evidence>
<dbReference type="EMBL" id="UFXQ01000001">
    <property type="protein sequence ID" value="STC68898.1"/>
    <property type="molecule type" value="Genomic_DNA"/>
</dbReference>
<protein>
    <recommendedName>
        <fullName evidence="1">non-specific serine/threonine protein kinase</fullName>
        <ecNumber evidence="1">2.7.11.1</ecNumber>
    </recommendedName>
</protein>
<accession>A0A376CMJ9</accession>